<reference evidence="2" key="1">
    <citation type="submission" date="2021-02" db="EMBL/GenBank/DDBJ databases">
        <authorList>
            <person name="Dougan E. K."/>
            <person name="Rhodes N."/>
            <person name="Thang M."/>
            <person name="Chan C."/>
        </authorList>
    </citation>
    <scope>NUCLEOTIDE SEQUENCE</scope>
</reference>
<dbReference type="OrthoDB" id="414425at2759"/>
<name>A0A812RF36_9DINO</name>
<comment type="caution">
    <text evidence="2">The sequence shown here is derived from an EMBL/GenBank/DDBJ whole genome shotgun (WGS) entry which is preliminary data.</text>
</comment>
<feature type="region of interest" description="Disordered" evidence="1">
    <location>
        <begin position="983"/>
        <end position="1003"/>
    </location>
</feature>
<organism evidence="2 3">
    <name type="scientific">Symbiodinium natans</name>
    <dbReference type="NCBI Taxonomy" id="878477"/>
    <lineage>
        <taxon>Eukaryota</taxon>
        <taxon>Sar</taxon>
        <taxon>Alveolata</taxon>
        <taxon>Dinophyceae</taxon>
        <taxon>Suessiales</taxon>
        <taxon>Symbiodiniaceae</taxon>
        <taxon>Symbiodinium</taxon>
    </lineage>
</organism>
<protein>
    <submittedName>
        <fullName evidence="2">Uncharacterized protein</fullName>
    </submittedName>
</protein>
<dbReference type="Proteomes" id="UP000604046">
    <property type="component" value="Unassembled WGS sequence"/>
</dbReference>
<accession>A0A812RF36</accession>
<keyword evidence="3" id="KW-1185">Reference proteome</keyword>
<dbReference type="AlphaFoldDB" id="A0A812RF36"/>
<gene>
    <name evidence="2" type="ORF">SNAT2548_LOCUS23631</name>
</gene>
<evidence type="ECO:0000256" key="1">
    <source>
        <dbReference type="SAM" id="MobiDB-lite"/>
    </source>
</evidence>
<evidence type="ECO:0000313" key="2">
    <source>
        <dbReference type="EMBL" id="CAE7435071.1"/>
    </source>
</evidence>
<dbReference type="EMBL" id="CAJNDS010002328">
    <property type="protein sequence ID" value="CAE7435071.1"/>
    <property type="molecule type" value="Genomic_DNA"/>
</dbReference>
<feature type="compositionally biased region" description="Polar residues" evidence="1">
    <location>
        <begin position="55"/>
        <end position="74"/>
    </location>
</feature>
<evidence type="ECO:0000313" key="3">
    <source>
        <dbReference type="Proteomes" id="UP000604046"/>
    </source>
</evidence>
<feature type="region of interest" description="Disordered" evidence="1">
    <location>
        <begin position="47"/>
        <end position="77"/>
    </location>
</feature>
<sequence length="1014" mass="112182">MLVNPRTGVWHLVEDEKVVCGVVADGLDAMETVPENTRQCEKCKKRSERALTGQDLDSAQQMSPSFETTGSSDTDIPEEPDIPIPIMRMESSEVPVPVDDALSVMHMETSEVPVIPIPMSSKPQYVKCTEQVNYKAVVNALSRDAVRQTPLFDQLVSLAQRTCDVQPTSGAGKLDFDLWEGPAPPGYRGHLHSGKLQRDEPAAKRARKESVLFDGMGTAFMHEVVRLIARSGLPRSTIGVKNGHFSLLKMVVGKVLEMTVPPSLSKLAEDFNACVRMVASDLGLDAQTAALFFVDVAKGACPTSWLEKKLSKIPSACQTLKFAEDLRQELVAVRTAAFKTHPRKVQQWLVDHSNMPMAHALNYLHRLAEADLMHKVTQLLQDVRATTFGQDSLDLACPQRDAQAHVDRINGLLAGDITFQMVPATDPWVLAANVWPHLDWQQESPMKWRDFAKLKAECRDFATAGKAPQNNGAFSRYVAAVLAGRCYVDLDGSSDSCEVFNSTTGAWKVIPRKALPSKILDVLKSLALPGLPLLHPLEPRFAKSLVDGVLSRLSEGPRMSKLDGEHARDKMLFRNGMVWDFTANRSYRALPQHRLMAKTACDFAPWVAPDHLPDVFAMICRWIVDRETAKLGLENSDLGREIIKTLEDLCEAGCELLVRVKGILRDWSRVVFLGRNWAMTASPIFAVQGINYLFGASGAGKDVLLALLYKMLGGQPDEYAFTISGHHCVGNAKGIGEVEHACCNKRMVVFSEVPQHSRLRSSMLKQLCEHQGMPAASRRSHQAMANWGSQVSVWLSSNFMPRFEDDALASKMNIFVLDGIFAAEPIGYQEASNDLKGRVDRGEFHGQMQWWILGLARTLQPAINPGCLMLPRPPQMREVLVKMQQELNQRMARFKVFLDQHCLQVARGQATNVIEFKELAAAFLQCLSEEVVPLMARLGLKSESRGACATDVAKGKIVMMKLSDGQASALQVRSETALALAAKKKISSSSSDDKDNTNDEDNELPMKCKLFTSL</sequence>
<proteinExistence type="predicted"/>